<reference evidence="9 10" key="1">
    <citation type="submission" date="2018-03" db="EMBL/GenBank/DDBJ databases">
        <title>Finding Nemo's genes: A chromosome-scale reference assembly of the genome of the orange clownfish Amphiprion percula.</title>
        <authorList>
            <person name="Lehmann R."/>
        </authorList>
    </citation>
    <scope>NUCLEOTIDE SEQUENCE</scope>
</reference>
<keyword evidence="10" id="KW-1185">Reference proteome</keyword>
<keyword evidence="5" id="KW-1133">Transmembrane helix</keyword>
<name>A0A3P8SQM8_AMPPE</name>
<dbReference type="GO" id="GO:0005794">
    <property type="term" value="C:Golgi apparatus"/>
    <property type="evidence" value="ECO:0007669"/>
    <property type="project" value="TreeGrafter"/>
</dbReference>
<accession>A0A3P8SQM8</accession>
<keyword evidence="4" id="KW-0812">Transmembrane</keyword>
<keyword evidence="6" id="KW-0472">Membrane</keyword>
<dbReference type="AlphaFoldDB" id="A0A3P8SQM8"/>
<evidence type="ECO:0000256" key="6">
    <source>
        <dbReference type="ARBA" id="ARBA00023136"/>
    </source>
</evidence>
<dbReference type="STRING" id="161767.ENSAPEP00000014683"/>
<dbReference type="PANTHER" id="PTHR19317">
    <property type="entry name" value="PRENYLATED RAB ACCEPTOR 1-RELATED"/>
    <property type="match status" value="1"/>
</dbReference>
<dbReference type="Pfam" id="PF03208">
    <property type="entry name" value="PRA1"/>
    <property type="match status" value="1"/>
</dbReference>
<evidence type="ECO:0000256" key="7">
    <source>
        <dbReference type="RuleBase" id="RU363107"/>
    </source>
</evidence>
<evidence type="ECO:0000256" key="4">
    <source>
        <dbReference type="ARBA" id="ARBA00022692"/>
    </source>
</evidence>
<dbReference type="Proteomes" id="UP000265080">
    <property type="component" value="Chromosome 7"/>
</dbReference>
<dbReference type="Ensembl" id="ENSAPET00000015070.1">
    <property type="protein sequence ID" value="ENSAPEP00000014683.1"/>
    <property type="gene ID" value="ENSAPEG00000010465.1"/>
</dbReference>
<dbReference type="InterPro" id="IPR004895">
    <property type="entry name" value="Prenylated_rab_accept_PRA1"/>
</dbReference>
<proteinExistence type="inferred from homology"/>
<evidence type="ECO:0000256" key="5">
    <source>
        <dbReference type="ARBA" id="ARBA00022989"/>
    </source>
</evidence>
<feature type="region of interest" description="Disordered" evidence="8">
    <location>
        <begin position="1"/>
        <end position="22"/>
    </location>
</feature>
<evidence type="ECO:0000256" key="1">
    <source>
        <dbReference type="ARBA" id="ARBA00004141"/>
    </source>
</evidence>
<evidence type="ECO:0000256" key="2">
    <source>
        <dbReference type="ARBA" id="ARBA00004234"/>
    </source>
</evidence>
<dbReference type="GO" id="GO:0016020">
    <property type="term" value="C:membrane"/>
    <property type="evidence" value="ECO:0007669"/>
    <property type="project" value="UniProtKB-SubCell"/>
</dbReference>
<dbReference type="GO" id="GO:0008021">
    <property type="term" value="C:synaptic vesicle"/>
    <property type="evidence" value="ECO:0007669"/>
    <property type="project" value="UniProtKB-SubCell"/>
</dbReference>
<evidence type="ECO:0000313" key="10">
    <source>
        <dbReference type="Proteomes" id="UP000265080"/>
    </source>
</evidence>
<organism evidence="9 10">
    <name type="scientific">Amphiprion percula</name>
    <name type="common">Orange clownfish</name>
    <name type="synonym">Lutjanus percula</name>
    <dbReference type="NCBI Taxonomy" id="161767"/>
    <lineage>
        <taxon>Eukaryota</taxon>
        <taxon>Metazoa</taxon>
        <taxon>Chordata</taxon>
        <taxon>Craniata</taxon>
        <taxon>Vertebrata</taxon>
        <taxon>Euteleostomi</taxon>
        <taxon>Actinopterygii</taxon>
        <taxon>Neopterygii</taxon>
        <taxon>Teleostei</taxon>
        <taxon>Neoteleostei</taxon>
        <taxon>Acanthomorphata</taxon>
        <taxon>Ovalentaria</taxon>
        <taxon>Pomacentridae</taxon>
        <taxon>Amphiprion</taxon>
    </lineage>
</organism>
<evidence type="ECO:0000313" key="9">
    <source>
        <dbReference type="Ensembl" id="ENSAPEP00000014683.1"/>
    </source>
</evidence>
<evidence type="ECO:0000256" key="3">
    <source>
        <dbReference type="ARBA" id="ARBA00006483"/>
    </source>
</evidence>
<comment type="similarity">
    <text evidence="3 7">Belongs to the PRA1 family.</text>
</comment>
<reference evidence="9" key="3">
    <citation type="submission" date="2025-09" db="UniProtKB">
        <authorList>
            <consortium name="Ensembl"/>
        </authorList>
    </citation>
    <scope>IDENTIFICATION</scope>
</reference>
<dbReference type="PANTHER" id="PTHR19317:SF0">
    <property type="entry name" value="PRENYLATED RAB ACCEPTOR PROTEIN 1"/>
    <property type="match status" value="1"/>
</dbReference>
<evidence type="ECO:0000256" key="8">
    <source>
        <dbReference type="SAM" id="MobiDB-lite"/>
    </source>
</evidence>
<comment type="subcellular location">
    <subcellularLocation>
        <location evidence="2">Cytoplasmic vesicle</location>
        <location evidence="2">Secretory vesicle</location>
        <location evidence="2">Synaptic vesicle</location>
    </subcellularLocation>
    <subcellularLocation>
        <location evidence="1 7">Membrane</location>
        <topology evidence="1 7">Multi-pass membrane protein</topology>
    </subcellularLocation>
</comment>
<sequence>MDSKAGDLFTAEDAHPTGTGGAVAPKGFSASMAKEWIEQASSVHSTLASFVDQRKFSKPRNFGEFCQRVVKNVEVYNSNYTFIFWVSSSTACKVTKEFMLFCLDSEMFSPTSKLVVLGE</sequence>
<dbReference type="OMA" id="GRMYIPK"/>
<protein>
    <recommendedName>
        <fullName evidence="7">PRA1 family protein</fullName>
    </recommendedName>
</protein>
<reference evidence="9" key="2">
    <citation type="submission" date="2025-08" db="UniProtKB">
        <authorList>
            <consortium name="Ensembl"/>
        </authorList>
    </citation>
    <scope>IDENTIFICATION</scope>
</reference>